<dbReference type="SMART" id="SM00382">
    <property type="entry name" value="AAA"/>
    <property type="match status" value="4"/>
</dbReference>
<evidence type="ECO:0000256" key="1">
    <source>
        <dbReference type="ARBA" id="ARBA00004611"/>
    </source>
</evidence>
<dbReference type="EMBL" id="QOKY01000147">
    <property type="protein sequence ID" value="RMZ56376.1"/>
    <property type="molecule type" value="Genomic_DNA"/>
</dbReference>
<keyword evidence="14" id="KW-0206">Cytoskeleton</keyword>
<dbReference type="SUPFAM" id="SSF52540">
    <property type="entry name" value="P-loop containing nucleoside triphosphate hydrolases"/>
    <property type="match status" value="4"/>
</dbReference>
<comment type="subcellular location">
    <subcellularLocation>
        <location evidence="1">Cytoplasm</location>
        <location evidence="1">Cytoskeleton</location>
        <location evidence="1">Flagellum axoneme</location>
    </subcellularLocation>
</comment>
<keyword evidence="8" id="KW-0067">ATP-binding</keyword>
<keyword evidence="5" id="KW-0677">Repeat</keyword>
<keyword evidence="6" id="KW-0547">Nucleotide-binding</keyword>
<evidence type="ECO:0000256" key="8">
    <source>
        <dbReference type="ARBA" id="ARBA00022840"/>
    </source>
</evidence>
<evidence type="ECO:0000256" key="6">
    <source>
        <dbReference type="ARBA" id="ARBA00022741"/>
    </source>
</evidence>
<reference evidence="19" key="1">
    <citation type="journal article" date="2018" name="Algal Res.">
        <title>Characterization of plant carbon substrate utilization by Auxenochlorella protothecoides.</title>
        <authorList>
            <person name="Vogler B.W."/>
            <person name="Starkenburg S.R."/>
            <person name="Sudasinghe N."/>
            <person name="Schambach J.Y."/>
            <person name="Rollin J.A."/>
            <person name="Pattathil S."/>
            <person name="Barry A.N."/>
        </authorList>
    </citation>
    <scope>NUCLEOTIDE SEQUENCE [LARGE SCALE GENOMIC DNA]</scope>
    <source>
        <strain evidence="19">UTEX 25</strain>
    </source>
</reference>
<keyword evidence="12" id="KW-0969">Cilium</keyword>
<dbReference type="PANTHER" id="PTHR45703">
    <property type="entry name" value="DYNEIN HEAVY CHAIN"/>
    <property type="match status" value="1"/>
</dbReference>
<dbReference type="Pfam" id="PF12777">
    <property type="entry name" value="MT"/>
    <property type="match status" value="1"/>
</dbReference>
<feature type="coiled-coil region" evidence="16">
    <location>
        <begin position="3054"/>
        <end position="3109"/>
    </location>
</feature>
<evidence type="ECO:0000256" key="5">
    <source>
        <dbReference type="ARBA" id="ARBA00022737"/>
    </source>
</evidence>
<evidence type="ECO:0000313" key="18">
    <source>
        <dbReference type="EMBL" id="RMZ56376.1"/>
    </source>
</evidence>
<dbReference type="Gene3D" id="1.20.920.20">
    <property type="match status" value="1"/>
</dbReference>
<dbReference type="Pfam" id="PF18199">
    <property type="entry name" value="Dynein_C"/>
    <property type="match status" value="1"/>
</dbReference>
<dbReference type="FunFam" id="1.20.920.20:FF:000001">
    <property type="entry name" value="dynein heavy chain 2, axonemal"/>
    <property type="match status" value="1"/>
</dbReference>
<evidence type="ECO:0000256" key="2">
    <source>
        <dbReference type="ARBA" id="ARBA00008887"/>
    </source>
</evidence>
<dbReference type="InterPro" id="IPR003593">
    <property type="entry name" value="AAA+_ATPase"/>
</dbReference>
<dbReference type="InterPro" id="IPR035699">
    <property type="entry name" value="AAA_6"/>
</dbReference>
<protein>
    <recommendedName>
        <fullName evidence="17">AAA+ ATPase domain-containing protein</fullName>
    </recommendedName>
</protein>
<dbReference type="InterPro" id="IPR042222">
    <property type="entry name" value="Dynein_2_N"/>
</dbReference>
<evidence type="ECO:0000256" key="11">
    <source>
        <dbReference type="ARBA" id="ARBA00023054"/>
    </source>
</evidence>
<dbReference type="PANTHER" id="PTHR45703:SF37">
    <property type="entry name" value="DYNEINS HEAVY CHAIN"/>
    <property type="match status" value="1"/>
</dbReference>
<keyword evidence="13" id="KW-0505">Motor protein</keyword>
<keyword evidence="10" id="KW-0243">Dynein</keyword>
<dbReference type="InterPro" id="IPR043157">
    <property type="entry name" value="Dynein_AAA1S"/>
</dbReference>
<dbReference type="FunFam" id="3.40.50.300:FF:000320">
    <property type="entry name" value="Dynein, axonemal, heavy chain 5"/>
    <property type="match status" value="1"/>
</dbReference>
<dbReference type="InterPro" id="IPR041466">
    <property type="entry name" value="Dynein_AAA5_ext"/>
</dbReference>
<dbReference type="FunFam" id="3.40.50.300:FF:000044">
    <property type="entry name" value="Dynein heavy chain 5, axonemal"/>
    <property type="match status" value="1"/>
</dbReference>
<dbReference type="Proteomes" id="UP000279271">
    <property type="component" value="Unassembled WGS sequence"/>
</dbReference>
<accession>A0A3M7L4H2</accession>
<dbReference type="InterPro" id="IPR004273">
    <property type="entry name" value="Dynein_heavy_D6_P-loop"/>
</dbReference>
<dbReference type="Pfam" id="PF17857">
    <property type="entry name" value="AAA_lid_1"/>
    <property type="match status" value="1"/>
</dbReference>
<dbReference type="Gene3D" id="1.20.1270.280">
    <property type="match status" value="1"/>
</dbReference>
<dbReference type="FunFam" id="3.40.50.300:FF:000049">
    <property type="entry name" value="Dynein, axonemal, heavy chain 5"/>
    <property type="match status" value="1"/>
</dbReference>
<evidence type="ECO:0000256" key="3">
    <source>
        <dbReference type="ARBA" id="ARBA00022490"/>
    </source>
</evidence>
<dbReference type="GO" id="GO:0007018">
    <property type="term" value="P:microtubule-based movement"/>
    <property type="evidence" value="ECO:0007669"/>
    <property type="project" value="InterPro"/>
</dbReference>
<feature type="non-terminal residue" evidence="18">
    <location>
        <position position="1"/>
    </location>
</feature>
<comment type="caution">
    <text evidence="18">The sequence shown here is derived from an EMBL/GenBank/DDBJ whole genome shotgun (WGS) entry which is preliminary data.</text>
</comment>
<dbReference type="GO" id="GO:0030030">
    <property type="term" value="P:cell projection organization"/>
    <property type="evidence" value="ECO:0007669"/>
    <property type="project" value="UniProtKB-KW"/>
</dbReference>
<keyword evidence="9" id="KW-0282">Flagellum</keyword>
<dbReference type="InterPro" id="IPR042219">
    <property type="entry name" value="AAA_lid_11_sf"/>
</dbReference>
<dbReference type="Gene3D" id="1.20.920.30">
    <property type="match status" value="1"/>
</dbReference>
<dbReference type="Gene3D" id="6.10.140.1060">
    <property type="match status" value="1"/>
</dbReference>
<feature type="domain" description="AAA+ ATPase" evidence="17">
    <location>
        <begin position="2572"/>
        <end position="2675"/>
    </location>
</feature>
<dbReference type="InterPro" id="IPR043160">
    <property type="entry name" value="Dynein_C_barrel"/>
</dbReference>
<comment type="similarity">
    <text evidence="2">Belongs to the dynein heavy chain family.</text>
</comment>
<dbReference type="Gene3D" id="3.40.50.300">
    <property type="entry name" value="P-loop containing nucleotide triphosphate hydrolases"/>
    <property type="match status" value="5"/>
</dbReference>
<evidence type="ECO:0000256" key="7">
    <source>
        <dbReference type="ARBA" id="ARBA00022794"/>
    </source>
</evidence>
<dbReference type="Pfam" id="PF18198">
    <property type="entry name" value="AAA_lid_11"/>
    <property type="match status" value="1"/>
</dbReference>
<evidence type="ECO:0000256" key="13">
    <source>
        <dbReference type="ARBA" id="ARBA00023175"/>
    </source>
</evidence>
<dbReference type="InterPro" id="IPR024317">
    <property type="entry name" value="Dynein_heavy_chain_D4_dom"/>
</dbReference>
<dbReference type="InterPro" id="IPR041228">
    <property type="entry name" value="Dynein_C"/>
</dbReference>
<dbReference type="SUPFAM" id="SSF58100">
    <property type="entry name" value="Bacterial hemolysins"/>
    <property type="match status" value="1"/>
</dbReference>
<dbReference type="Gene3D" id="1.20.140.100">
    <property type="entry name" value="Dynein heavy chain, N-terminal domain 2"/>
    <property type="match status" value="1"/>
</dbReference>
<keyword evidence="3" id="KW-0963">Cytoplasm</keyword>
<dbReference type="Pfam" id="PF03028">
    <property type="entry name" value="Dynein_heavy"/>
    <property type="match status" value="1"/>
</dbReference>
<dbReference type="InterPro" id="IPR024743">
    <property type="entry name" value="Dynein_HC_stalk"/>
</dbReference>
<proteinExistence type="inferred from homology"/>
<sequence>TDTVNFKGLVLSRTGCGGTTADVSMVEVVPEILPLLQQLFGALDPRTSDVSSRVATAAPAPGAGIDFAPLDERDAAVLRFWDHRSFARLAAAEPELASRCALLLQQWCSVLSSAIIDEGSPASRRSTGTGGLAQEVTACRERRAALAAAVEHAQSDACRCVVGMASKGAAALEWRSQQQGLGEALSDAEDCLQYLEVVQELMQGLRSGTLEEAIEGLPNLVSALATAQHISRHFSQPASFATVLQMVEEELVAFCQSTLEAGGRLWDRKPCDLLMACQACQRLEAQWQAFRARCAGVELISQRAAWIELLAGFTDLEGVPELAREGQSALDRVRRQPYNVLDTSKQQFGVEVEGFAVHMARLEAQFETITEAAFSCSHSTTAALELLQHLSNNALHNSEYYSAKRAAIFQIYAGKYLLEGGMNLACSENDDLEGLERHYERRKMGLGRSRNALPLSGDIAWTRHLLDQIEGPMKIFSQDPVLMAAKENRRVVRRYNRLAETLLHAEAVWHARWQAAIPALDGALAAPLLLRDGARVAVNLDRSVLEVVREARHMRRLGLEVPNPMPAILLQQDRLQRSYKRIALALQEWEDIEQAVQPVLRPVLEPCLDFIKDKLLQGLTITWASTLVEGYLHRLEQAILQAGSLIRELMNIWERQIVGGQATLRSLFFLDVSAAPVEDLELFVDRQRRTLEQQLCVGAVTLQRMQHTLLQIRGQLAGWAQTHLGHEPGAGAMGNLAAAAQRLVDEAAQAALHQTLAGLLQLLGPGPTLSGRTSTLSGAGGPLIRLEVHLLHASVALVPSVATVQKELQGLVLEVQTKVLSLHLADQSPAIDARPGWVRVADSLHGMLAQVVSSVDRSLLMRLIGSVDECAFLWEMDAGTELEAFIATTPSLEDYEDRLALFDRLEQAMRTHVAHAAHAFLQFDAQPLLAGMIDELASWKALFTERLRVQGSDALQALSKRLAGLLLDLERPVEDLEDYRHLSACLSIVHDMEFSFGDDVEPIEYTYALLGRVEAQIPKQELDAVADLRYSWQKVLHAAAGMGEVLLQERVGLQRQLVVDVQALRADTEAFLSDWEQDGPLGPGLPPSEALARTNQFQQMFEARKARWEACISGEALFGMQVTKVPGLASLERELANLHQFYSLFVDLVTAVDQLSAMPWREAASQITSMLQQVASFQSRSETLSEAREELEELFSCAKREEQIEQKLGNIEAQWTTECFVWVDHKLRPASILKVASDTSELMERLEDALLGLTSLMSNRYSACFRPDIQAWTSKLSTISDVMEQWLVVQNMWMYMEAVFSGGDIVRQLPQEARRFAAIDKSYENLLRHTRESQTCLAACCNSDVMQHMLPSLVQQLEVVQKSLSAYLESKRSEFSRFYFVADATLLEILSLGSEPAAVVPHFQSGLFDALHSITFDKETLRVLARQALRDVYEQDLETFLFSHPAQIALLGLQFQWTLDTHLALAAAGKDKSAVMKVQRKADGILQTLVSLTLRNDLTSIQRTSLETCITVYMHQKEALDDLVRKKIKDPSDFEWQKQARFYWLEERVLAQISICDVDFEYSFEYLGVKERLVITPLTDVCYITLSQALGMFMGGAPAGPAGTGKTETTKDLGNTLGKYVVVFNCSDQMDIKGMGKIFKGLAQSGLWGCFDEFNRINVDVLSVCAQQIHSIFSALREQKTSFLFTDGTTIPLDPRVGIFITMNPGYAGRQELPENLKVQFRGVTMMVPNRQIIMKVKLAACGYQENDVLSRRFHTLYGLCEQQLSRQPHYDFGLRNILAVLRSCGSLKRQNPQQSEMQLLMRALRDMNVSKLVGDDLPLFLSLVEDVFPGQKLERMQLGDVQAMLKTVAKEAGLQTHGPWLNKCMQLHETNQVRHGIMVIGPAGAGKTSVMESLAAAHTRLGAKTVLWRMNPKSMRAEQMFGQVDPATGEWTDGVFAVLWRRAARAQHQHTWIVMDGPIDAIWIENLNSVLDDNKVLTLSNGDRIQMTQKMRAMFEAENLNNASPATVSRAGIVYVSPADLGWQPMLDSWLAQRRTPEALVLRPLFDRLVAPLLDHVRSACTPIMPVEACGLVGTLLTLLTGMLDGVASSAPDGGAAMTPTQAPQLESVVLFCLAWSLGGLLENADRTGFDAKLRNLSQAAPPLDGSGLSTIYDYVYDVAGARWTPWVQLVPRWSYPTPGARVALSKTVVPTLDSTRYGYLMKLVHAAGKPVLIVGQPGTGKSTLVRQYLSRAGEGGLASKTLVLSSLTSPGALQYSVERSMEKRQGRSYGPPTGRRMTVFFDDINMPAINEWGDQPTNELTRQLLSQSSYYSLEKPIGDLNFVVDVQYVACMRAPGVGSQDIPSRLKRQFAIFGLPSPSVESVSSMFGAVLEGRFHTAAFGRAVADAASSLVAATLAVLEEAQANLQPALPRLHYQFSLHDVAKVVQGMLHASSDHVLGKHPGSSPPTYIAGLWRNEVSRVFGDKLVCAEDKAFLATVIASQLDKAGHGGLGELVQYAGFTQERLEGRHGGALVLPAYMGIPQAAASLKTYIEGALAGAGSSSRSQNAELVMFDDALGHTVGIARLLGMERGSAVLVGVGGSGKQSLARLAATLVGASVFQITMAKQYGVPHFLEDLKVLCKALLAKNQPICFIATDAEMREDAFLQHLNQLLVTGDIPELFTREEMDALLSDLRPAMKLASPDVPDTAENLRAHMAECIQTRLHLVLCCSPAGPQFRRWIQQFPSLLSACQVDWFLPWPEDAMVGVAGQLLHSARLPVTHTSQLQRLMARVHQHIAETCQVYLRQTKRAVHVTPKSFLSFVNNFKSIYQMKLQQTTTQITTLTNGLQRMAQTREDVANMQTQLASKTEKLEAAASEAKALLHQISVSTSQAEKDRQKVAAIVETVTAKAHDIAAVKHDAERDLEEAQPALQAALAALNSITPTDITSLKALKNPPNIVKRIFDCVLLLRHFPVNNVAWQELKGTMVIAGSYEDAVKMMGDLNFLQSLIHFPKEAICDETVELLQPYFSAPDFNFASAKKASGNVAGLCNWAEAMCKFHAVAKVVEPKISALRDAEAELKLAARERMLAEEDLAVVQGNLDQMQQQLDAAIAQKQALEHDLSTAQSRMTTASSLLTALKGEEGRWTMQLEAYRSSANALLGDCIVAASFLSYLGPFNKAFRDTQLQKELAAACTSLGVATTPHLQVLDFLVDEQEKAQWVADGLPADELSQQNGVIVSRASQWPLLIDPQGQARAWLLKKEEAKAICTVQAADAGFRATLESCLQEGRPLLIENIDEEVDPILDPILERRFITRGGTMLVTLGETEVEVAKGFRLYITTRLPNPNFTPELAARVTLVDCTVARVGLEDQLLSRLILKEKHELEHQRRKLVAEVQNYHAKISELEEELLQRLSNCENLLEDGDLLNILARTKQTVQDVDERLATASDTRKKIQVACEEYRPAARRAMLLYFLITDFSVVNCMYQASAGGWATSLAQFTALYERSIDQADRSVVPAKRVLHITGALGCSLGGGDHFTYAAFLYVCRGLFERHRAVFAFALSCTLMVQAEWLSKPVWHRLQSLQGLRGLSDILAVLARGDAAWHAWAGAEMPESLPLPELDARVSPLQRVLVVWALREDRAMMAAARCVRATLGERYTEPPPAGLEEVLKESGPSTPIICLLSPGNASGQGVGADPTEQIETRAKQAKAKLSILSMGQGQEVAARRLVSTAALEGRWVLLQNTHLNTQYLAELERQLAADRAHLHPDFRLWLTTSPHPGFPIGLLHAGLRSTNEAPTGLRAGLKTSYAWVSQDTLDAVNRPDWRQLVYITCFMHAVLQGRRRFGPIGWTIPYAFDQADLAAALHFLQNHMAEVDTKRGQGPNWGTLQYMVAMVQYGGRVSEDADRRLLQTLAEHFYAPAMLARGASLHTGGGAPGPYAVPDAPGLEAHQALIQAIPEAEAPEVYGLHSSAELAFCTVQVHADLAVLAQIQLHRALGQSATAQPGAGEAHDAPGGRAEECLGELCAALLARLPAPLEVPGERGDAASAPPRWGPGPLTVCVRQEAAALNRVLHYVMATLASLARMAAGTGPQTSALGAAAHALLAGGLPPDWAARSWDGPGLARWEAGLVARHEQLARWLGAGAPPPSLWLGGLANPAGLLLAVRQEAARRHAAERWSLDDMGLAMEVTRLDPGAVREGPPEGIYVHGLALEGAGWSRRHDCLVEAEAGRPLAAMPVLLITAVPARDRPQGRVYEAPCFRTPERGQAGLVASLPLRTSVEPAHWVLRGVALI</sequence>
<dbReference type="GO" id="GO:0008569">
    <property type="term" value="F:minus-end-directed microtubule motor activity"/>
    <property type="evidence" value="ECO:0007669"/>
    <property type="project" value="InterPro"/>
</dbReference>
<dbReference type="FunFam" id="1.10.8.710:FF:000003">
    <property type="entry name" value="Dynein axonemal heavy chain 5"/>
    <property type="match status" value="1"/>
</dbReference>
<evidence type="ECO:0000256" key="4">
    <source>
        <dbReference type="ARBA" id="ARBA00022701"/>
    </source>
</evidence>
<dbReference type="Pfam" id="PF12775">
    <property type="entry name" value="AAA_7"/>
    <property type="match status" value="1"/>
</dbReference>
<dbReference type="Pfam" id="PF08385">
    <property type="entry name" value="DHC_N1"/>
    <property type="match status" value="2"/>
</dbReference>
<evidence type="ECO:0000256" key="12">
    <source>
        <dbReference type="ARBA" id="ARBA00023069"/>
    </source>
</evidence>
<organism evidence="18 19">
    <name type="scientific">Auxenochlorella protothecoides</name>
    <name type="common">Green microalga</name>
    <name type="synonym">Chlorella protothecoides</name>
    <dbReference type="NCBI Taxonomy" id="3075"/>
    <lineage>
        <taxon>Eukaryota</taxon>
        <taxon>Viridiplantae</taxon>
        <taxon>Chlorophyta</taxon>
        <taxon>core chlorophytes</taxon>
        <taxon>Trebouxiophyceae</taxon>
        <taxon>Chlorellales</taxon>
        <taxon>Chlorellaceae</taxon>
        <taxon>Auxenochlorella</taxon>
    </lineage>
</organism>
<dbReference type="FunFam" id="1.20.140.100:FF:000003">
    <property type="entry name" value="Dynein, axonemal, heavy chain 5"/>
    <property type="match status" value="1"/>
</dbReference>
<feature type="coiled-coil region" evidence="16">
    <location>
        <begin position="1174"/>
        <end position="1204"/>
    </location>
</feature>
<evidence type="ECO:0000259" key="17">
    <source>
        <dbReference type="SMART" id="SM00382"/>
    </source>
</evidence>
<dbReference type="InterPro" id="IPR027417">
    <property type="entry name" value="P-loop_NTPase"/>
</dbReference>
<dbReference type="Gene3D" id="1.10.8.1220">
    <property type="match status" value="1"/>
</dbReference>
<feature type="domain" description="AAA+ ATPase" evidence="17">
    <location>
        <begin position="1595"/>
        <end position="1739"/>
    </location>
</feature>
<dbReference type="Gene3D" id="1.10.8.710">
    <property type="match status" value="1"/>
</dbReference>
<dbReference type="GO" id="GO:0045505">
    <property type="term" value="F:dynein intermediate chain binding"/>
    <property type="evidence" value="ECO:0007669"/>
    <property type="project" value="InterPro"/>
</dbReference>
<evidence type="ECO:0000313" key="19">
    <source>
        <dbReference type="Proteomes" id="UP000279271"/>
    </source>
</evidence>
<dbReference type="GO" id="GO:0051959">
    <property type="term" value="F:dynein light intermediate chain binding"/>
    <property type="evidence" value="ECO:0007669"/>
    <property type="project" value="InterPro"/>
</dbReference>
<dbReference type="Pfam" id="PF17852">
    <property type="entry name" value="Dynein_AAA_lid"/>
    <property type="match status" value="1"/>
</dbReference>
<keyword evidence="7" id="KW-0970">Cilium biogenesis/degradation</keyword>
<dbReference type="InterPro" id="IPR013594">
    <property type="entry name" value="Dynein_heavy_tail"/>
</dbReference>
<evidence type="ECO:0000256" key="15">
    <source>
        <dbReference type="ARBA" id="ARBA00023273"/>
    </source>
</evidence>
<dbReference type="InterPro" id="IPR041589">
    <property type="entry name" value="DNAH3_AAA_lid_1"/>
</dbReference>
<dbReference type="Pfam" id="PF12781">
    <property type="entry name" value="AAA_9"/>
    <property type="match status" value="1"/>
</dbReference>
<gene>
    <name evidence="18" type="ORF">APUTEX25_004733</name>
</gene>
<keyword evidence="11 16" id="KW-0175">Coiled coil</keyword>
<dbReference type="Pfam" id="PF12774">
    <property type="entry name" value="AAA_6"/>
    <property type="match status" value="1"/>
</dbReference>
<dbReference type="Gene3D" id="3.10.490.20">
    <property type="match status" value="1"/>
</dbReference>
<dbReference type="InterPro" id="IPR041658">
    <property type="entry name" value="AAA_lid_11"/>
</dbReference>
<keyword evidence="15" id="KW-0966">Cell projection</keyword>
<name>A0A3M7L4H2_AUXPR</name>
<dbReference type="Pfam" id="PF08393">
    <property type="entry name" value="DHC_N2"/>
    <property type="match status" value="1"/>
</dbReference>
<dbReference type="Gene3D" id="1.20.58.1120">
    <property type="match status" value="1"/>
</dbReference>
<feature type="domain" description="AAA+ ATPase" evidence="17">
    <location>
        <begin position="1874"/>
        <end position="2004"/>
    </location>
</feature>
<dbReference type="InterPro" id="IPR026983">
    <property type="entry name" value="DHC"/>
</dbReference>
<feature type="coiled-coil region" evidence="16">
    <location>
        <begin position="3361"/>
        <end position="3402"/>
    </location>
</feature>
<evidence type="ECO:0000256" key="14">
    <source>
        <dbReference type="ARBA" id="ARBA00023212"/>
    </source>
</evidence>
<evidence type="ECO:0000256" key="9">
    <source>
        <dbReference type="ARBA" id="ARBA00022846"/>
    </source>
</evidence>
<feature type="domain" description="AAA+ ATPase" evidence="17">
    <location>
        <begin position="2209"/>
        <end position="2360"/>
    </location>
</feature>
<dbReference type="Gene3D" id="1.10.8.720">
    <property type="entry name" value="Region D6 of dynein motor"/>
    <property type="match status" value="1"/>
</dbReference>
<evidence type="ECO:0000256" key="10">
    <source>
        <dbReference type="ARBA" id="ARBA00023017"/>
    </source>
</evidence>
<dbReference type="GO" id="GO:0005874">
    <property type="term" value="C:microtubule"/>
    <property type="evidence" value="ECO:0007669"/>
    <property type="project" value="UniProtKB-KW"/>
</dbReference>
<dbReference type="GO" id="GO:0005524">
    <property type="term" value="F:ATP binding"/>
    <property type="evidence" value="ECO:0007669"/>
    <property type="project" value="UniProtKB-KW"/>
</dbReference>
<dbReference type="Gene3D" id="1.10.472.130">
    <property type="match status" value="1"/>
</dbReference>
<feature type="non-terminal residue" evidence="18">
    <location>
        <position position="4270"/>
    </location>
</feature>
<feature type="coiled-coil region" evidence="16">
    <location>
        <begin position="2832"/>
        <end position="2866"/>
    </location>
</feature>
<dbReference type="Pfam" id="PF12780">
    <property type="entry name" value="AAA_8"/>
    <property type="match status" value="1"/>
</dbReference>
<dbReference type="InterPro" id="IPR013602">
    <property type="entry name" value="Dynein_heavy_linker"/>
</dbReference>
<dbReference type="GO" id="GO:0030286">
    <property type="term" value="C:dynein complex"/>
    <property type="evidence" value="ECO:0007669"/>
    <property type="project" value="UniProtKB-KW"/>
</dbReference>
<keyword evidence="4" id="KW-0493">Microtubule</keyword>
<dbReference type="InterPro" id="IPR035706">
    <property type="entry name" value="AAA_9"/>
</dbReference>
<evidence type="ECO:0000256" key="16">
    <source>
        <dbReference type="SAM" id="Coils"/>
    </source>
</evidence>